<organism evidence="2 3">
    <name type="scientific">Colletotrichum navitas</name>
    <dbReference type="NCBI Taxonomy" id="681940"/>
    <lineage>
        <taxon>Eukaryota</taxon>
        <taxon>Fungi</taxon>
        <taxon>Dikarya</taxon>
        <taxon>Ascomycota</taxon>
        <taxon>Pezizomycotina</taxon>
        <taxon>Sordariomycetes</taxon>
        <taxon>Hypocreomycetidae</taxon>
        <taxon>Glomerellales</taxon>
        <taxon>Glomerellaceae</taxon>
        <taxon>Colletotrichum</taxon>
        <taxon>Colletotrichum graminicola species complex</taxon>
    </lineage>
</organism>
<reference evidence="2" key="1">
    <citation type="submission" date="2021-06" db="EMBL/GenBank/DDBJ databases">
        <title>Comparative genomics, transcriptomics and evolutionary studies reveal genomic signatures of adaptation to plant cell wall in hemibiotrophic fungi.</title>
        <authorList>
            <consortium name="DOE Joint Genome Institute"/>
            <person name="Baroncelli R."/>
            <person name="Diaz J.F."/>
            <person name="Benocci T."/>
            <person name="Peng M."/>
            <person name="Battaglia E."/>
            <person name="Haridas S."/>
            <person name="Andreopoulos W."/>
            <person name="Labutti K."/>
            <person name="Pangilinan J."/>
            <person name="Floch G.L."/>
            <person name="Makela M.R."/>
            <person name="Henrissat B."/>
            <person name="Grigoriev I.V."/>
            <person name="Crouch J.A."/>
            <person name="De Vries R.P."/>
            <person name="Sukno S.A."/>
            <person name="Thon M.R."/>
        </authorList>
    </citation>
    <scope>NUCLEOTIDE SEQUENCE</scope>
    <source>
        <strain evidence="2">CBS 125086</strain>
    </source>
</reference>
<evidence type="ECO:0000313" key="3">
    <source>
        <dbReference type="Proteomes" id="UP001230504"/>
    </source>
</evidence>
<sequence length="491" mass="53647">MAKAESRRRCTENLSQYHAELDSLCGGRRSWLPQSVDIDALSYDTVLDLRKIITWSIKHGERLDSLWEPGGHLHRVHYKKKSLDAVWKRLSRQPSGANSDYSNISNKNHQQNQDLEPYQKSARDGEEANGSDGESGGGAVEFDDRPENGDWNPDYVDSSYDHGSDVDAEEEPVEQARKARRAQSDGRSVSMELDDSFPFSRVKLSPPESIRSPGNNSLFIPHSLSTVEEQSALAPVEPQENNLLPEDGSIDGKGPLAADTPPSLTAPRSFETPPSPSSLPCDPLPAAVTISRGSSVGLKRQRSTSGKARSASEPSEKDREAASENSNKKLDCPKRPRVAISPELFDLRVRHGFNAQCLADGQNVEGTVIAEILDTVCALCPLSMMLLDPLVSHKNIIPQRLRDDFLAQKDMTILYPINLTSRGKHWVLVSASATSVSIFDSLPSAIDQNELTDLLRPVLSLVGGATAPRNVVCPRQSNTTDCGVAVIVNAL</sequence>
<dbReference type="EMBL" id="JAHLJV010000109">
    <property type="protein sequence ID" value="KAK1570197.1"/>
    <property type="molecule type" value="Genomic_DNA"/>
</dbReference>
<dbReference type="AlphaFoldDB" id="A0AAD8UYY0"/>
<feature type="compositionally biased region" description="Basic and acidic residues" evidence="1">
    <location>
        <begin position="314"/>
        <end position="333"/>
    </location>
</feature>
<dbReference type="GeneID" id="85437599"/>
<evidence type="ECO:0008006" key="4">
    <source>
        <dbReference type="Google" id="ProtNLM"/>
    </source>
</evidence>
<dbReference type="Proteomes" id="UP001230504">
    <property type="component" value="Unassembled WGS sequence"/>
</dbReference>
<evidence type="ECO:0000256" key="1">
    <source>
        <dbReference type="SAM" id="MobiDB-lite"/>
    </source>
</evidence>
<feature type="compositionally biased region" description="Polar residues" evidence="1">
    <location>
        <begin position="212"/>
        <end position="229"/>
    </location>
</feature>
<evidence type="ECO:0000313" key="2">
    <source>
        <dbReference type="EMBL" id="KAK1570197.1"/>
    </source>
</evidence>
<feature type="region of interest" description="Disordered" evidence="1">
    <location>
        <begin position="90"/>
        <end position="333"/>
    </location>
</feature>
<dbReference type="InterPro" id="IPR038765">
    <property type="entry name" value="Papain-like_cys_pep_sf"/>
</dbReference>
<dbReference type="Gene3D" id="3.40.395.10">
    <property type="entry name" value="Adenoviral Proteinase, Chain A"/>
    <property type="match status" value="1"/>
</dbReference>
<feature type="non-terminal residue" evidence="2">
    <location>
        <position position="491"/>
    </location>
</feature>
<dbReference type="RefSeq" id="XP_060408348.1">
    <property type="nucleotide sequence ID" value="XM_060553359.1"/>
</dbReference>
<feature type="compositionally biased region" description="Polar residues" evidence="1">
    <location>
        <begin position="92"/>
        <end position="114"/>
    </location>
</feature>
<keyword evidence="3" id="KW-1185">Reference proteome</keyword>
<comment type="caution">
    <text evidence="2">The sequence shown here is derived from an EMBL/GenBank/DDBJ whole genome shotgun (WGS) entry which is preliminary data.</text>
</comment>
<dbReference type="SUPFAM" id="SSF54001">
    <property type="entry name" value="Cysteine proteinases"/>
    <property type="match status" value="1"/>
</dbReference>
<name>A0AAD8UYY0_9PEZI</name>
<protein>
    <recommendedName>
        <fullName evidence="4">Ubiquitin-like protease family profile domain-containing protein</fullName>
    </recommendedName>
</protein>
<accession>A0AAD8UYY0</accession>
<proteinExistence type="predicted"/>
<gene>
    <name evidence="2" type="ORF">LY79DRAFT_500493</name>
</gene>